<dbReference type="EMBL" id="JABSTU010000006">
    <property type="protein sequence ID" value="KAH8027520.1"/>
    <property type="molecule type" value="Genomic_DNA"/>
</dbReference>
<reference evidence="1" key="2">
    <citation type="submission" date="2021-09" db="EMBL/GenBank/DDBJ databases">
        <authorList>
            <person name="Jia N."/>
            <person name="Wang J."/>
            <person name="Shi W."/>
            <person name="Du L."/>
            <person name="Sun Y."/>
            <person name="Zhan W."/>
            <person name="Jiang J."/>
            <person name="Wang Q."/>
            <person name="Zhang B."/>
            <person name="Ji P."/>
            <person name="Sakyi L.B."/>
            <person name="Cui X."/>
            <person name="Yuan T."/>
            <person name="Jiang B."/>
            <person name="Yang W."/>
            <person name="Lam T.T.-Y."/>
            <person name="Chang Q."/>
            <person name="Ding S."/>
            <person name="Wang X."/>
            <person name="Zhu J."/>
            <person name="Ruan X."/>
            <person name="Zhao L."/>
            <person name="Wei J."/>
            <person name="Que T."/>
            <person name="Du C."/>
            <person name="Cheng J."/>
            <person name="Dai P."/>
            <person name="Han X."/>
            <person name="Huang E."/>
            <person name="Gao Y."/>
            <person name="Liu J."/>
            <person name="Shao H."/>
            <person name="Ye R."/>
            <person name="Li L."/>
            <person name="Wei W."/>
            <person name="Wang X."/>
            <person name="Wang C."/>
            <person name="Huo Q."/>
            <person name="Li W."/>
            <person name="Guo W."/>
            <person name="Chen H."/>
            <person name="Chen S."/>
            <person name="Zhou L."/>
            <person name="Zhou L."/>
            <person name="Ni X."/>
            <person name="Tian J."/>
            <person name="Zhou Y."/>
            <person name="Sheng Y."/>
            <person name="Liu T."/>
            <person name="Pan Y."/>
            <person name="Xia L."/>
            <person name="Li J."/>
            <person name="Zhao F."/>
            <person name="Cao W."/>
        </authorList>
    </citation>
    <scope>NUCLEOTIDE SEQUENCE</scope>
    <source>
        <strain evidence="1">Rmic-2018</strain>
        <tissue evidence="1">Larvae</tissue>
    </source>
</reference>
<sequence length="184" mass="21207">MPKWQQMHIYNAAYQDALRKDAIAAIAKAAVCQQVISKKNKVRPSKLPEGSYKAIFRIRRGFNASRFSHFQLSKLLSTAAGLPVIMELRQDVVTINSFTNTVTLNTESYDRLTKYLMSLMVNGQEHEVTSYSVRNSETCKGIIYIDRVCLGEDSYEKDILPMLRERTQKCIFWKSDEWVKLVTQ</sequence>
<reference evidence="1" key="1">
    <citation type="journal article" date="2020" name="Cell">
        <title>Large-Scale Comparative Analyses of Tick Genomes Elucidate Their Genetic Diversity and Vector Capacities.</title>
        <authorList>
            <consortium name="Tick Genome and Microbiome Consortium (TIGMIC)"/>
            <person name="Jia N."/>
            <person name="Wang J."/>
            <person name="Shi W."/>
            <person name="Du L."/>
            <person name="Sun Y."/>
            <person name="Zhan W."/>
            <person name="Jiang J.F."/>
            <person name="Wang Q."/>
            <person name="Zhang B."/>
            <person name="Ji P."/>
            <person name="Bell-Sakyi L."/>
            <person name="Cui X.M."/>
            <person name="Yuan T.T."/>
            <person name="Jiang B.G."/>
            <person name="Yang W.F."/>
            <person name="Lam T.T."/>
            <person name="Chang Q.C."/>
            <person name="Ding S.J."/>
            <person name="Wang X.J."/>
            <person name="Zhu J.G."/>
            <person name="Ruan X.D."/>
            <person name="Zhao L."/>
            <person name="Wei J.T."/>
            <person name="Ye R.Z."/>
            <person name="Que T.C."/>
            <person name="Du C.H."/>
            <person name="Zhou Y.H."/>
            <person name="Cheng J.X."/>
            <person name="Dai P.F."/>
            <person name="Guo W.B."/>
            <person name="Han X.H."/>
            <person name="Huang E.J."/>
            <person name="Li L.F."/>
            <person name="Wei W."/>
            <person name="Gao Y.C."/>
            <person name="Liu J.Z."/>
            <person name="Shao H.Z."/>
            <person name="Wang X."/>
            <person name="Wang C.C."/>
            <person name="Yang T.C."/>
            <person name="Huo Q.B."/>
            <person name="Li W."/>
            <person name="Chen H.Y."/>
            <person name="Chen S.E."/>
            <person name="Zhou L.G."/>
            <person name="Ni X.B."/>
            <person name="Tian J.H."/>
            <person name="Sheng Y."/>
            <person name="Liu T."/>
            <person name="Pan Y.S."/>
            <person name="Xia L.Y."/>
            <person name="Li J."/>
            <person name="Zhao F."/>
            <person name="Cao W.C."/>
        </authorList>
    </citation>
    <scope>NUCLEOTIDE SEQUENCE</scope>
    <source>
        <strain evidence="1">Rmic-2018</strain>
    </source>
</reference>
<dbReference type="AlphaFoldDB" id="A0A9J6E0I8"/>
<name>A0A9J6E0I8_RHIMP</name>
<keyword evidence="2" id="KW-1185">Reference proteome</keyword>
<evidence type="ECO:0000313" key="1">
    <source>
        <dbReference type="EMBL" id="KAH8027520.1"/>
    </source>
</evidence>
<comment type="caution">
    <text evidence="1">The sequence shown here is derived from an EMBL/GenBank/DDBJ whole genome shotgun (WGS) entry which is preliminary data.</text>
</comment>
<protein>
    <submittedName>
        <fullName evidence="1">Uncharacterized protein</fullName>
    </submittedName>
</protein>
<organism evidence="1 2">
    <name type="scientific">Rhipicephalus microplus</name>
    <name type="common">Cattle tick</name>
    <name type="synonym">Boophilus microplus</name>
    <dbReference type="NCBI Taxonomy" id="6941"/>
    <lineage>
        <taxon>Eukaryota</taxon>
        <taxon>Metazoa</taxon>
        <taxon>Ecdysozoa</taxon>
        <taxon>Arthropoda</taxon>
        <taxon>Chelicerata</taxon>
        <taxon>Arachnida</taxon>
        <taxon>Acari</taxon>
        <taxon>Parasitiformes</taxon>
        <taxon>Ixodida</taxon>
        <taxon>Ixodoidea</taxon>
        <taxon>Ixodidae</taxon>
        <taxon>Rhipicephalinae</taxon>
        <taxon>Rhipicephalus</taxon>
        <taxon>Boophilus</taxon>
    </lineage>
</organism>
<evidence type="ECO:0000313" key="2">
    <source>
        <dbReference type="Proteomes" id="UP000821866"/>
    </source>
</evidence>
<accession>A0A9J6E0I8</accession>
<dbReference type="Proteomes" id="UP000821866">
    <property type="component" value="Chromosome 4"/>
</dbReference>
<gene>
    <name evidence="1" type="ORF">HPB51_007070</name>
</gene>
<proteinExistence type="predicted"/>